<evidence type="ECO:0000256" key="3">
    <source>
        <dbReference type="ARBA" id="ARBA00022840"/>
    </source>
</evidence>
<gene>
    <name evidence="5" type="ORF">Gilli_0616</name>
</gene>
<proteinExistence type="predicted"/>
<feature type="domain" description="Carboxyltransferase" evidence="4">
    <location>
        <begin position="26"/>
        <end position="287"/>
    </location>
</feature>
<dbReference type="GO" id="GO:0005524">
    <property type="term" value="F:ATP binding"/>
    <property type="evidence" value="ECO:0007669"/>
    <property type="project" value="UniProtKB-KW"/>
</dbReference>
<dbReference type="Gene3D" id="2.40.100.10">
    <property type="entry name" value="Cyclophilin-like"/>
    <property type="match status" value="1"/>
</dbReference>
<protein>
    <submittedName>
        <fullName evidence="5">Allophanate hydrolase subunit 2</fullName>
    </submittedName>
</protein>
<evidence type="ECO:0000313" key="6">
    <source>
        <dbReference type="Proteomes" id="UP000003844"/>
    </source>
</evidence>
<dbReference type="GO" id="GO:0016787">
    <property type="term" value="F:hydrolase activity"/>
    <property type="evidence" value="ECO:0007669"/>
    <property type="project" value="UniProtKB-KW"/>
</dbReference>
<dbReference type="OrthoDB" id="9782422at2"/>
<dbReference type="HOGENOM" id="CLU_028967_0_3_10"/>
<dbReference type="PANTHER" id="PTHR43309">
    <property type="entry name" value="5-OXOPROLINASE SUBUNIT C"/>
    <property type="match status" value="1"/>
</dbReference>
<dbReference type="InterPro" id="IPR029000">
    <property type="entry name" value="Cyclophilin-like_dom_sf"/>
</dbReference>
<dbReference type="InterPro" id="IPR052708">
    <property type="entry name" value="PxpC"/>
</dbReference>
<evidence type="ECO:0000256" key="1">
    <source>
        <dbReference type="ARBA" id="ARBA00022741"/>
    </source>
</evidence>
<sequence>MKSEIEVLQPGLFSTIQDLGRYGFLKYGVPLSGNMDKYAAKMGSIILNNPVDSAVLEITQMGPKLQFNASAKIVITGADLSPEINKISVSNNTIHLINAGDILSFGKRKSGCRAYLSINGGFKTSESLKSKSWYEGITDFSKLTRGMKLAFESTSFSYHDTHSAVKINSEYLYQKEIDVFPGPEYGLLSVKEKELLASTEFSVDKKNNRMAIQLLEAIENNLSPIITGPVIPGTVQLTPSGSLIILMRDCQTTGGYPRIFQLSDYAMNIISQKVLGDKILFKPDSTYINH</sequence>
<organism evidence="5 6">
    <name type="scientific">Gillisia limnaea (strain DSM 15749 / LMG 21470 / R-8282)</name>
    <dbReference type="NCBI Taxonomy" id="865937"/>
    <lineage>
        <taxon>Bacteria</taxon>
        <taxon>Pseudomonadati</taxon>
        <taxon>Bacteroidota</taxon>
        <taxon>Flavobacteriia</taxon>
        <taxon>Flavobacteriales</taxon>
        <taxon>Flavobacteriaceae</taxon>
        <taxon>Gillisia</taxon>
    </lineage>
</organism>
<dbReference type="RefSeq" id="WP_006987652.1">
    <property type="nucleotide sequence ID" value="NZ_JH594606.1"/>
</dbReference>
<keyword evidence="2 5" id="KW-0378">Hydrolase</keyword>
<keyword evidence="1" id="KW-0547">Nucleotide-binding</keyword>
<dbReference type="SMART" id="SM00797">
    <property type="entry name" value="AHS2"/>
    <property type="match status" value="1"/>
</dbReference>
<reference evidence="6" key="1">
    <citation type="journal article" date="2012" name="Stand. Genomic Sci.">
        <title>Genome sequence of the Antarctic rhodopsins-containing flavobacterium Gillisia limnaea type strain (R-8282(T)).</title>
        <authorList>
            <person name="Riedel T."/>
            <person name="Held B."/>
            <person name="Nolan M."/>
            <person name="Lucas S."/>
            <person name="Lapidus A."/>
            <person name="Tice H."/>
            <person name="Del Rio T.G."/>
            <person name="Cheng J.F."/>
            <person name="Han C."/>
            <person name="Tapia R."/>
            <person name="Goodwin L.A."/>
            <person name="Pitluck S."/>
            <person name="Liolios K."/>
            <person name="Mavromatis K."/>
            <person name="Pagani I."/>
            <person name="Ivanova N."/>
            <person name="Mikhailova N."/>
            <person name="Pati A."/>
            <person name="Chen A."/>
            <person name="Palaniappan K."/>
            <person name="Land M."/>
            <person name="Rohde M."/>
            <person name="Tindall B.J."/>
            <person name="Detter J.C."/>
            <person name="Goker M."/>
            <person name="Bristow J."/>
            <person name="Eisen J.A."/>
            <person name="Markowitz V."/>
            <person name="Hugenholtz P."/>
            <person name="Kyrpides N.C."/>
            <person name="Klenk H.P."/>
            <person name="Woyke T."/>
        </authorList>
    </citation>
    <scope>NUCLEOTIDE SEQUENCE [LARGE SCALE GENOMIC DNA]</scope>
    <source>
        <strain evidence="6">DSM 15749 / LMG 21470 / R-8282</strain>
    </source>
</reference>
<dbReference type="eggNOG" id="COG1984">
    <property type="taxonomic scope" value="Bacteria"/>
</dbReference>
<evidence type="ECO:0000259" key="4">
    <source>
        <dbReference type="SMART" id="SM00797"/>
    </source>
</evidence>
<dbReference type="STRING" id="865937.Gilli_0616"/>
<dbReference type="Proteomes" id="UP000003844">
    <property type="component" value="Unassembled WGS sequence"/>
</dbReference>
<evidence type="ECO:0000313" key="5">
    <source>
        <dbReference type="EMBL" id="EHQ01328.1"/>
    </source>
</evidence>
<keyword evidence="6" id="KW-1185">Reference proteome</keyword>
<keyword evidence="3" id="KW-0067">ATP-binding</keyword>
<dbReference type="AlphaFoldDB" id="H2BRL3"/>
<accession>H2BRL3</accession>
<dbReference type="Pfam" id="PF02626">
    <property type="entry name" value="CT_A_B"/>
    <property type="match status" value="1"/>
</dbReference>
<dbReference type="EMBL" id="JH594606">
    <property type="protein sequence ID" value="EHQ01328.1"/>
    <property type="molecule type" value="Genomic_DNA"/>
</dbReference>
<evidence type="ECO:0000256" key="2">
    <source>
        <dbReference type="ARBA" id="ARBA00022801"/>
    </source>
</evidence>
<dbReference type="PANTHER" id="PTHR43309:SF5">
    <property type="entry name" value="5-OXOPROLINASE SUBUNIT C"/>
    <property type="match status" value="1"/>
</dbReference>
<name>H2BRL3_GILLR</name>
<dbReference type="InterPro" id="IPR003778">
    <property type="entry name" value="CT_A_B"/>
</dbReference>